<dbReference type="Gene3D" id="3.30.70.270">
    <property type="match status" value="1"/>
</dbReference>
<feature type="domain" description="GGDEF" evidence="1">
    <location>
        <begin position="194"/>
        <end position="322"/>
    </location>
</feature>
<proteinExistence type="predicted"/>
<dbReference type="SUPFAM" id="SSF55781">
    <property type="entry name" value="GAF domain-like"/>
    <property type="match status" value="1"/>
</dbReference>
<protein>
    <submittedName>
        <fullName evidence="2">Sensor domain-containing diguanylate cyclase</fullName>
    </submittedName>
</protein>
<dbReference type="EMBL" id="JAKILJ010000001">
    <property type="protein sequence ID" value="MCL1103834.1"/>
    <property type="molecule type" value="Genomic_DNA"/>
</dbReference>
<dbReference type="PROSITE" id="PS50887">
    <property type="entry name" value="GGDEF"/>
    <property type="match status" value="1"/>
</dbReference>
<dbReference type="PANTHER" id="PTHR43102">
    <property type="entry name" value="SLR1143 PROTEIN"/>
    <property type="match status" value="1"/>
</dbReference>
<dbReference type="SMART" id="SM00065">
    <property type="entry name" value="GAF"/>
    <property type="match status" value="1"/>
</dbReference>
<comment type="caution">
    <text evidence="2">The sequence shown here is derived from an EMBL/GenBank/DDBJ whole genome shotgun (WGS) entry which is preliminary data.</text>
</comment>
<dbReference type="Proteomes" id="UP001139408">
    <property type="component" value="Unassembled WGS sequence"/>
</dbReference>
<dbReference type="AlphaFoldDB" id="A0A9X1Z369"/>
<dbReference type="InterPro" id="IPR043128">
    <property type="entry name" value="Rev_trsase/Diguanyl_cyclase"/>
</dbReference>
<dbReference type="InterPro" id="IPR003018">
    <property type="entry name" value="GAF"/>
</dbReference>
<evidence type="ECO:0000313" key="3">
    <source>
        <dbReference type="Proteomes" id="UP001139408"/>
    </source>
</evidence>
<dbReference type="Pfam" id="PF00990">
    <property type="entry name" value="GGDEF"/>
    <property type="match status" value="1"/>
</dbReference>
<reference evidence="2" key="1">
    <citation type="submission" date="2022-01" db="EMBL/GenBank/DDBJ databases">
        <title>Whole genome-based taxonomy of the Shewanellaceae.</title>
        <authorList>
            <person name="Martin-Rodriguez A.J."/>
        </authorList>
    </citation>
    <scope>NUCLEOTIDE SEQUENCE</scope>
    <source>
        <strain evidence="2">DSM 23803</strain>
    </source>
</reference>
<dbReference type="RefSeq" id="WP_188923403.1">
    <property type="nucleotide sequence ID" value="NZ_BMQI01000001.1"/>
</dbReference>
<keyword evidence="3" id="KW-1185">Reference proteome</keyword>
<evidence type="ECO:0000259" key="1">
    <source>
        <dbReference type="PROSITE" id="PS50887"/>
    </source>
</evidence>
<dbReference type="InterPro" id="IPR029016">
    <property type="entry name" value="GAF-like_dom_sf"/>
</dbReference>
<evidence type="ECO:0000313" key="2">
    <source>
        <dbReference type="EMBL" id="MCL1103834.1"/>
    </source>
</evidence>
<dbReference type="CDD" id="cd01949">
    <property type="entry name" value="GGDEF"/>
    <property type="match status" value="1"/>
</dbReference>
<dbReference type="InterPro" id="IPR029787">
    <property type="entry name" value="Nucleotide_cyclase"/>
</dbReference>
<dbReference type="NCBIfam" id="TIGR00254">
    <property type="entry name" value="GGDEF"/>
    <property type="match status" value="1"/>
</dbReference>
<dbReference type="Pfam" id="PF01590">
    <property type="entry name" value="GAF"/>
    <property type="match status" value="1"/>
</dbReference>
<organism evidence="2 3">
    <name type="scientific">Shewanella algicola</name>
    <dbReference type="NCBI Taxonomy" id="640633"/>
    <lineage>
        <taxon>Bacteria</taxon>
        <taxon>Pseudomonadati</taxon>
        <taxon>Pseudomonadota</taxon>
        <taxon>Gammaproteobacteria</taxon>
        <taxon>Alteromonadales</taxon>
        <taxon>Shewanellaceae</taxon>
        <taxon>Shewanella</taxon>
    </lineage>
</organism>
<sequence>MLLAPIPENEHTRLETLRGLNVLDTETEERFDRITRLARRLFSVSISVVSLIDSDRQWFKSVQGLDVCETSRDISFCAHAINQSDVMVVPDALQDSRFFDNPLVLATPNIRFYAGFPLTMPNGMRVGTLCIIDNNPRTFDKQDIQALEDLGKLVEAELISIQQNTLDPLTGITNRRGFELLAAKTIANSDRLSLSTSLVFFDLDYFKAINDDYGHEEGDVALTTFAKLLIECFRESDVIARFGGDEFVVLLSQREQTSVDVVLKRFSELIVQHNQQSNKPYRLAYSQGIVSRSAKQDLDLCEYLTLADKAMFVDKAKHHKRD</sequence>
<dbReference type="Gene3D" id="3.30.450.40">
    <property type="match status" value="1"/>
</dbReference>
<dbReference type="PANTHER" id="PTHR43102:SF2">
    <property type="entry name" value="GAF DOMAIN-CONTAINING PROTEIN"/>
    <property type="match status" value="1"/>
</dbReference>
<accession>A0A9X1Z369</accession>
<dbReference type="SUPFAM" id="SSF55073">
    <property type="entry name" value="Nucleotide cyclase"/>
    <property type="match status" value="1"/>
</dbReference>
<dbReference type="InterPro" id="IPR000160">
    <property type="entry name" value="GGDEF_dom"/>
</dbReference>
<name>A0A9X1Z369_9GAMM</name>
<dbReference type="SMART" id="SM00267">
    <property type="entry name" value="GGDEF"/>
    <property type="match status" value="1"/>
</dbReference>
<gene>
    <name evidence="2" type="ORF">L2749_00925</name>
</gene>